<evidence type="ECO:0000313" key="5">
    <source>
        <dbReference type="EMBL" id="KAK2606961.1"/>
    </source>
</evidence>
<evidence type="ECO:0000313" key="6">
    <source>
        <dbReference type="Proteomes" id="UP001265746"/>
    </source>
</evidence>
<dbReference type="PROSITE" id="PS51450">
    <property type="entry name" value="LRR"/>
    <property type="match status" value="1"/>
</dbReference>
<dbReference type="EMBL" id="JAUJFL010000003">
    <property type="protein sequence ID" value="KAK2606961.1"/>
    <property type="molecule type" value="Genomic_DNA"/>
</dbReference>
<dbReference type="PANTHER" id="PTHR48051:SF1">
    <property type="entry name" value="RAS SUPPRESSOR PROTEIN 1"/>
    <property type="match status" value="1"/>
</dbReference>
<proteinExistence type="predicted"/>
<dbReference type="SMART" id="SM00369">
    <property type="entry name" value="LRR_TYP"/>
    <property type="match status" value="3"/>
</dbReference>
<dbReference type="Pfam" id="PF23598">
    <property type="entry name" value="LRR_14"/>
    <property type="match status" value="1"/>
</dbReference>
<dbReference type="InterPro" id="IPR055414">
    <property type="entry name" value="LRR_R13L4/SHOC2-like"/>
</dbReference>
<feature type="region of interest" description="Disordered" evidence="3">
    <location>
        <begin position="667"/>
        <end position="694"/>
    </location>
</feature>
<reference evidence="5" key="1">
    <citation type="submission" date="2023-06" db="EMBL/GenBank/DDBJ databases">
        <authorList>
            <person name="Noh H."/>
        </authorList>
    </citation>
    <scope>NUCLEOTIDE SEQUENCE</scope>
    <source>
        <strain evidence="5">DUCC20226</strain>
    </source>
</reference>
<dbReference type="InterPro" id="IPR001611">
    <property type="entry name" value="Leu-rich_rpt"/>
</dbReference>
<dbReference type="InterPro" id="IPR003591">
    <property type="entry name" value="Leu-rich_rpt_typical-subtyp"/>
</dbReference>
<gene>
    <name evidence="5" type="ORF">N8I77_005677</name>
</gene>
<dbReference type="Pfam" id="PF10428">
    <property type="entry name" value="SOG2"/>
    <property type="match status" value="2"/>
</dbReference>
<feature type="compositionally biased region" description="Polar residues" evidence="3">
    <location>
        <begin position="866"/>
        <end position="879"/>
    </location>
</feature>
<protein>
    <recommendedName>
        <fullName evidence="4">Disease resistance R13L4/SHOC-2-like LRR domain-containing protein</fullName>
    </recommendedName>
</protein>
<evidence type="ECO:0000259" key="4">
    <source>
        <dbReference type="Pfam" id="PF23598"/>
    </source>
</evidence>
<organism evidence="5 6">
    <name type="scientific">Phomopsis amygdali</name>
    <name type="common">Fusicoccum amygdali</name>
    <dbReference type="NCBI Taxonomy" id="1214568"/>
    <lineage>
        <taxon>Eukaryota</taxon>
        <taxon>Fungi</taxon>
        <taxon>Dikarya</taxon>
        <taxon>Ascomycota</taxon>
        <taxon>Pezizomycotina</taxon>
        <taxon>Sordariomycetes</taxon>
        <taxon>Sordariomycetidae</taxon>
        <taxon>Diaporthales</taxon>
        <taxon>Diaporthaceae</taxon>
        <taxon>Diaporthe</taxon>
    </lineage>
</organism>
<feature type="region of interest" description="Disordered" evidence="3">
    <location>
        <begin position="606"/>
        <end position="642"/>
    </location>
</feature>
<accession>A0AAD9SF20</accession>
<feature type="compositionally biased region" description="Low complexity" evidence="3">
    <location>
        <begin position="924"/>
        <end position="946"/>
    </location>
</feature>
<dbReference type="Proteomes" id="UP001265746">
    <property type="component" value="Unassembled WGS sequence"/>
</dbReference>
<feature type="region of interest" description="Disordered" evidence="3">
    <location>
        <begin position="1"/>
        <end position="26"/>
    </location>
</feature>
<dbReference type="Gene3D" id="3.80.10.10">
    <property type="entry name" value="Ribonuclease Inhibitor"/>
    <property type="match status" value="1"/>
</dbReference>
<dbReference type="AlphaFoldDB" id="A0AAD9SF20"/>
<evidence type="ECO:0000256" key="3">
    <source>
        <dbReference type="SAM" id="MobiDB-lite"/>
    </source>
</evidence>
<evidence type="ECO:0000256" key="1">
    <source>
        <dbReference type="ARBA" id="ARBA00022614"/>
    </source>
</evidence>
<feature type="region of interest" description="Disordered" evidence="3">
    <location>
        <begin position="33"/>
        <end position="52"/>
    </location>
</feature>
<feature type="region of interest" description="Disordered" evidence="3">
    <location>
        <begin position="273"/>
        <end position="358"/>
    </location>
</feature>
<dbReference type="SUPFAM" id="SSF52075">
    <property type="entry name" value="Outer arm dynein light chain 1"/>
    <property type="match status" value="1"/>
</dbReference>
<comment type="caution">
    <text evidence="5">The sequence shown here is derived from an EMBL/GenBank/DDBJ whole genome shotgun (WGS) entry which is preliminary data.</text>
</comment>
<dbReference type="InterPro" id="IPR032675">
    <property type="entry name" value="LRR_dom_sf"/>
</dbReference>
<dbReference type="PANTHER" id="PTHR48051">
    <property type="match status" value="1"/>
</dbReference>
<dbReference type="InterPro" id="IPR019487">
    <property type="entry name" value="RAM_signalling_pathway_SOG2"/>
</dbReference>
<dbReference type="GO" id="GO:0005737">
    <property type="term" value="C:cytoplasm"/>
    <property type="evidence" value="ECO:0007669"/>
    <property type="project" value="TreeGrafter"/>
</dbReference>
<name>A0AAD9SF20_PHOAM</name>
<feature type="compositionally biased region" description="Polar residues" evidence="3">
    <location>
        <begin position="947"/>
        <end position="957"/>
    </location>
</feature>
<keyword evidence="1" id="KW-0433">Leucine-rich repeat</keyword>
<dbReference type="InterPro" id="IPR050216">
    <property type="entry name" value="LRR_domain-containing"/>
</dbReference>
<feature type="compositionally biased region" description="Polar residues" evidence="3">
    <location>
        <begin position="667"/>
        <end position="690"/>
    </location>
</feature>
<feature type="region of interest" description="Disordered" evidence="3">
    <location>
        <begin position="919"/>
        <end position="969"/>
    </location>
</feature>
<feature type="compositionally biased region" description="Low complexity" evidence="3">
    <location>
        <begin position="849"/>
        <end position="865"/>
    </location>
</feature>
<feature type="region of interest" description="Disordered" evidence="3">
    <location>
        <begin position="839"/>
        <end position="879"/>
    </location>
</feature>
<keyword evidence="2" id="KW-0677">Repeat</keyword>
<keyword evidence="6" id="KW-1185">Reference proteome</keyword>
<evidence type="ECO:0000256" key="2">
    <source>
        <dbReference type="ARBA" id="ARBA00022737"/>
    </source>
</evidence>
<feature type="domain" description="Disease resistance R13L4/SHOC-2-like LRR" evidence="4">
    <location>
        <begin position="146"/>
        <end position="221"/>
    </location>
</feature>
<sequence>MIATTMERPSGPNPAQMGLPGNPAQGRRAAFAAGINIPPPPPIPKTVRKIPSNSGLTASAPIAQSQVIVLARDAMKKAVEENQSQAAEASAVSSELKPGVTVNLSHKNIQKLPEEVVDVIKDQLERLALSHNKISSFPARFAECTLLRYLNVRNNRISEFPLPLCDLKSLEILDLGRNQLRNLPPDIARLTSLKVFAVQKNLIKELPLCLADMGSLQMIKLDGNPIVFPPKEILQAQASSPPNDGFLKETEVKELTVTTAIKKFLRQHANDRMEAEAAAAGEDSSEGVETPRLAPMKRPASGRFPIKVNGTDVPDLRSPNNAPRPPPIPTRSHYRGLSQQSTTSIRRPGVMPLTMGGNVNERVRSNSETLLQARNQYSGDRQRRMASISKRTQELGTLDETQANNRFSHYRGLSHGSAMQAPNGASMTIKSPASPAEPFLQRPIYVRRLSVLPERRRESKYIDPVLEAAKGILYSVFQIHPMIQMLMHLTSDGTSKRSSLEIVFYNTNVHVEELEQEIQRHEMAIETEDSGYKENESVQRACITLVNAYAHVCSLLATNVDLFIENGDPRYIRTLLMLLYNSIMELRVTVSNPSPDAGFRRAASRAAMGDTIRPQPHSRESSVTPTADRPGHGLRSRSGNFVHNPSNLRVATDVPLNPLQVPYINGTGRTATVTPTPRSGESWTSNSSRGMNGDFTEEDRVFERIYLSLQRSTDWIMRSLPSLNSQFGACLDNAIAHSTPKVVQYWRALILKCNTAIQNTETLKKRLSLIKLKEPGIRTHSAFWALCTNFIDAWAELGKMIKHITNGVPEVQLPNDTRQRLRPVQHSIKETRDLIRASPWSDSLRAHNHSNSTSSSLGGSFSQSQVPAAQSGQLPMTPQSAALGPAVQATVATPQSASFAKAFNGGVFERADALISMGGRSMHGSRTGTMSSAGSSSLNSITSISSNDELMTPNTAVSPGPGSYGGQLPFRLGNGSRVAL</sequence>